<name>A0A9P6XPK7_9FUNG</name>
<sequence>MPRGGKTSAGRRHRHRHRRPVARTRRAVSRVAGGSVRQPVFHRHDQARQPGPPPVVLPVPAGPQPLPAALRPAPGHP</sequence>
<feature type="compositionally biased region" description="Pro residues" evidence="1">
    <location>
        <begin position="50"/>
        <end position="66"/>
    </location>
</feature>
<proteinExistence type="predicted"/>
<feature type="compositionally biased region" description="Low complexity" evidence="1">
    <location>
        <begin position="67"/>
        <end position="77"/>
    </location>
</feature>
<protein>
    <submittedName>
        <fullName evidence="2">Uncharacterized protein</fullName>
    </submittedName>
</protein>
<dbReference type="Proteomes" id="UP000740926">
    <property type="component" value="Unassembled WGS sequence"/>
</dbReference>
<keyword evidence="3" id="KW-1185">Reference proteome</keyword>
<evidence type="ECO:0000256" key="1">
    <source>
        <dbReference type="SAM" id="MobiDB-lite"/>
    </source>
</evidence>
<dbReference type="AlphaFoldDB" id="A0A9P6XPK7"/>
<feature type="region of interest" description="Disordered" evidence="1">
    <location>
        <begin position="1"/>
        <end position="77"/>
    </location>
</feature>
<organism evidence="2 3">
    <name type="scientific">Rhizopus delemar</name>
    <dbReference type="NCBI Taxonomy" id="936053"/>
    <lineage>
        <taxon>Eukaryota</taxon>
        <taxon>Fungi</taxon>
        <taxon>Fungi incertae sedis</taxon>
        <taxon>Mucoromycota</taxon>
        <taxon>Mucoromycotina</taxon>
        <taxon>Mucoromycetes</taxon>
        <taxon>Mucorales</taxon>
        <taxon>Mucorineae</taxon>
        <taxon>Rhizopodaceae</taxon>
        <taxon>Rhizopus</taxon>
    </lineage>
</organism>
<feature type="compositionally biased region" description="Basic residues" evidence="1">
    <location>
        <begin position="9"/>
        <end position="28"/>
    </location>
</feature>
<evidence type="ECO:0000313" key="2">
    <source>
        <dbReference type="EMBL" id="KAG1530022.1"/>
    </source>
</evidence>
<dbReference type="EMBL" id="JAANIU010013404">
    <property type="protein sequence ID" value="KAG1530022.1"/>
    <property type="molecule type" value="Genomic_DNA"/>
</dbReference>
<reference evidence="2 3" key="1">
    <citation type="journal article" date="2020" name="Microb. Genom.">
        <title>Genetic diversity of clinical and environmental Mucorales isolates obtained from an investigation of mucormycosis cases among solid organ transplant recipients.</title>
        <authorList>
            <person name="Nguyen M.H."/>
            <person name="Kaul D."/>
            <person name="Muto C."/>
            <person name="Cheng S.J."/>
            <person name="Richter R.A."/>
            <person name="Bruno V.M."/>
            <person name="Liu G."/>
            <person name="Beyhan S."/>
            <person name="Sundermann A.J."/>
            <person name="Mounaud S."/>
            <person name="Pasculle A.W."/>
            <person name="Nierman W.C."/>
            <person name="Driscoll E."/>
            <person name="Cumbie R."/>
            <person name="Clancy C.J."/>
            <person name="Dupont C.L."/>
        </authorList>
    </citation>
    <scope>NUCLEOTIDE SEQUENCE [LARGE SCALE GENOMIC DNA]</scope>
    <source>
        <strain evidence="2 3">GL24</strain>
    </source>
</reference>
<gene>
    <name evidence="2" type="ORF">G6F50_017600</name>
</gene>
<accession>A0A9P6XPK7</accession>
<comment type="caution">
    <text evidence="2">The sequence shown here is derived from an EMBL/GenBank/DDBJ whole genome shotgun (WGS) entry which is preliminary data.</text>
</comment>
<evidence type="ECO:0000313" key="3">
    <source>
        <dbReference type="Proteomes" id="UP000740926"/>
    </source>
</evidence>